<keyword evidence="7" id="KW-0998">Cell outer membrane</keyword>
<feature type="signal peptide" evidence="9">
    <location>
        <begin position="1"/>
        <end position="25"/>
    </location>
</feature>
<comment type="caution">
    <text evidence="10">The sequence shown here is derived from an EMBL/GenBank/DDBJ whole genome shotgun (WGS) entry which is preliminary data.</text>
</comment>
<evidence type="ECO:0000313" key="10">
    <source>
        <dbReference type="EMBL" id="MBH9576658.1"/>
    </source>
</evidence>
<dbReference type="Proteomes" id="UP000613266">
    <property type="component" value="Unassembled WGS sequence"/>
</dbReference>
<evidence type="ECO:0000256" key="4">
    <source>
        <dbReference type="ARBA" id="ARBA00022692"/>
    </source>
</evidence>
<evidence type="ECO:0000256" key="5">
    <source>
        <dbReference type="ARBA" id="ARBA00022729"/>
    </source>
</evidence>
<dbReference type="Gene3D" id="2.40.160.60">
    <property type="entry name" value="Outer membrane protein transport protein (OMPP1/FadL/TodX)"/>
    <property type="match status" value="1"/>
</dbReference>
<proteinExistence type="inferred from homology"/>
<comment type="subcellular location">
    <subcellularLocation>
        <location evidence="1">Cell outer membrane</location>
        <topology evidence="1">Multi-pass membrane protein</topology>
    </subcellularLocation>
</comment>
<dbReference type="Pfam" id="PF03349">
    <property type="entry name" value="Toluene_X"/>
    <property type="match status" value="1"/>
</dbReference>
<dbReference type="SUPFAM" id="SSF56935">
    <property type="entry name" value="Porins"/>
    <property type="match status" value="1"/>
</dbReference>
<evidence type="ECO:0000256" key="2">
    <source>
        <dbReference type="ARBA" id="ARBA00008163"/>
    </source>
</evidence>
<evidence type="ECO:0000256" key="1">
    <source>
        <dbReference type="ARBA" id="ARBA00004571"/>
    </source>
</evidence>
<evidence type="ECO:0000256" key="3">
    <source>
        <dbReference type="ARBA" id="ARBA00022452"/>
    </source>
</evidence>
<evidence type="ECO:0000256" key="6">
    <source>
        <dbReference type="ARBA" id="ARBA00023136"/>
    </source>
</evidence>
<sequence length="488" mass="52072">MKTPSHLPLVGALGLALLAPLAAQASGYRFGTQSAAAEGTANSNGAEALDASTLFANPAGLTRLSGIRFSGVLDYVEPKVRFTDAGSFITSPESGLQPRPTSQPGNVQSPAGPAYVPHFYASYQLNDRMVAGFGTFVPWGAKLNYDENWGGRYNIQKVVLKSIAFNPNLAFKVTDELSLAGGLVAQYMEGEIKRAVPYASAYALGLLGAARQAAAAGAPALALELQQQAAQVFGNPAFDGSIAVDGKDWGFGFNLALMWEPVKDSTRIGLSYRSPVKQRLKGNGDWTQPANLPATVLAAIKAAPYDGAGKLDHNDSGASVSVRTPESLSTHIYQQITPTLALMADATWMRQSRLEQLRIDFDSSTPDSISPEHWKDTLRLSLGANWKVHKDLTLRAGVAREKSPVPSATRSPVLPDAHRTWTTLGANFIVGANTTVDFAVGLIDVKDAAMDITDDAEGETPCNCSKARVRGNYTSKANFFGLQLNHKF</sequence>
<evidence type="ECO:0000256" key="7">
    <source>
        <dbReference type="ARBA" id="ARBA00023237"/>
    </source>
</evidence>
<keyword evidence="4" id="KW-0812">Transmembrane</keyword>
<feature type="region of interest" description="Disordered" evidence="8">
    <location>
        <begin position="90"/>
        <end position="109"/>
    </location>
</feature>
<evidence type="ECO:0000256" key="9">
    <source>
        <dbReference type="SAM" id="SignalP"/>
    </source>
</evidence>
<reference evidence="10" key="1">
    <citation type="submission" date="2020-12" db="EMBL/GenBank/DDBJ databases">
        <title>The genome sequence of Inhella sp. 1Y17.</title>
        <authorList>
            <person name="Liu Y."/>
        </authorList>
    </citation>
    <scope>NUCLEOTIDE SEQUENCE</scope>
    <source>
        <strain evidence="10">1Y17</strain>
    </source>
</reference>
<comment type="similarity">
    <text evidence="2">Belongs to the OmpP1/FadL family.</text>
</comment>
<keyword evidence="5 9" id="KW-0732">Signal</keyword>
<evidence type="ECO:0000313" key="11">
    <source>
        <dbReference type="Proteomes" id="UP000613266"/>
    </source>
</evidence>
<dbReference type="PANTHER" id="PTHR35093">
    <property type="entry name" value="OUTER MEMBRANE PROTEIN NMB0088-RELATED"/>
    <property type="match status" value="1"/>
</dbReference>
<name>A0A931J2R2_9BURK</name>
<dbReference type="AlphaFoldDB" id="A0A931J2R2"/>
<gene>
    <name evidence="10" type="ORF">I7X39_07060</name>
</gene>
<protein>
    <submittedName>
        <fullName evidence="10">Outer membrane protein transport protein</fullName>
    </submittedName>
</protein>
<dbReference type="EMBL" id="JAEDAK010000004">
    <property type="protein sequence ID" value="MBH9576658.1"/>
    <property type="molecule type" value="Genomic_DNA"/>
</dbReference>
<feature type="chain" id="PRO_5038139597" evidence="9">
    <location>
        <begin position="26"/>
        <end position="488"/>
    </location>
</feature>
<accession>A0A931J2R2</accession>
<organism evidence="10 11">
    <name type="scientific">Inhella proteolytica</name>
    <dbReference type="NCBI Taxonomy" id="2795029"/>
    <lineage>
        <taxon>Bacteria</taxon>
        <taxon>Pseudomonadati</taxon>
        <taxon>Pseudomonadota</taxon>
        <taxon>Betaproteobacteria</taxon>
        <taxon>Burkholderiales</taxon>
        <taxon>Sphaerotilaceae</taxon>
        <taxon>Inhella</taxon>
    </lineage>
</organism>
<dbReference type="InterPro" id="IPR005017">
    <property type="entry name" value="OMPP1/FadL/TodX"/>
</dbReference>
<dbReference type="GO" id="GO:0015483">
    <property type="term" value="F:long-chain fatty acid transporting porin activity"/>
    <property type="evidence" value="ECO:0007669"/>
    <property type="project" value="TreeGrafter"/>
</dbReference>
<evidence type="ECO:0000256" key="8">
    <source>
        <dbReference type="SAM" id="MobiDB-lite"/>
    </source>
</evidence>
<dbReference type="PANTHER" id="PTHR35093:SF8">
    <property type="entry name" value="OUTER MEMBRANE PROTEIN NMB0088-RELATED"/>
    <property type="match status" value="1"/>
</dbReference>
<keyword evidence="11" id="KW-1185">Reference proteome</keyword>
<keyword evidence="3" id="KW-1134">Transmembrane beta strand</keyword>
<keyword evidence="6" id="KW-0472">Membrane</keyword>
<dbReference type="RefSeq" id="WP_198110278.1">
    <property type="nucleotide sequence ID" value="NZ_JAEDAK010000004.1"/>
</dbReference>
<dbReference type="GO" id="GO:0009279">
    <property type="term" value="C:cell outer membrane"/>
    <property type="evidence" value="ECO:0007669"/>
    <property type="project" value="UniProtKB-SubCell"/>
</dbReference>